<name>A0A3A8HZ47_9BACT</name>
<evidence type="ECO:0000313" key="3">
    <source>
        <dbReference type="Proteomes" id="UP000268094"/>
    </source>
</evidence>
<dbReference type="EMBL" id="RAVZ01000445">
    <property type="protein sequence ID" value="RKG72804.1"/>
    <property type="molecule type" value="Genomic_DNA"/>
</dbReference>
<dbReference type="AlphaFoldDB" id="A0A3A8HZ47"/>
<accession>A0A3A8HZ47</accession>
<sequence>MNPTPRIDLRPLLRRCLLLTGLVLMTPACGGDFDTFLERQRPPTELIELSASEPVVTRRLRVVAAVKPGTRTKVSWPYLSVKVSRTWANSEASGAEDIYPWLRVRLVNESEGDLRAEDVVAFGEQGWVRDAGLANSPGREDKADQFDVTYRVEFERQGPPSNGLIKLTWESYASVSSSGDRDEVEFTVTEL</sequence>
<dbReference type="OrthoDB" id="5524874at2"/>
<feature type="signal peptide" evidence="1">
    <location>
        <begin position="1"/>
        <end position="30"/>
    </location>
</feature>
<keyword evidence="3" id="KW-1185">Reference proteome</keyword>
<evidence type="ECO:0008006" key="4">
    <source>
        <dbReference type="Google" id="ProtNLM"/>
    </source>
</evidence>
<organism evidence="2 3">
    <name type="scientific">Corallococcus terminator</name>
    <dbReference type="NCBI Taxonomy" id="2316733"/>
    <lineage>
        <taxon>Bacteria</taxon>
        <taxon>Pseudomonadati</taxon>
        <taxon>Myxococcota</taxon>
        <taxon>Myxococcia</taxon>
        <taxon>Myxococcales</taxon>
        <taxon>Cystobacterineae</taxon>
        <taxon>Myxococcaceae</taxon>
        <taxon>Corallococcus</taxon>
    </lineage>
</organism>
<feature type="chain" id="PRO_5017477846" description="DUF4352 domain-containing protein" evidence="1">
    <location>
        <begin position="31"/>
        <end position="191"/>
    </location>
</feature>
<evidence type="ECO:0000313" key="2">
    <source>
        <dbReference type="EMBL" id="RKG72804.1"/>
    </source>
</evidence>
<protein>
    <recommendedName>
        <fullName evidence="4">DUF4352 domain-containing protein</fullName>
    </recommendedName>
</protein>
<reference evidence="3" key="1">
    <citation type="submission" date="2018-09" db="EMBL/GenBank/DDBJ databases">
        <authorList>
            <person name="Livingstone P.G."/>
            <person name="Whitworth D.E."/>
        </authorList>
    </citation>
    <scope>NUCLEOTIDE SEQUENCE [LARGE SCALE GENOMIC DNA]</scope>
    <source>
        <strain evidence="3">CA054A</strain>
    </source>
</reference>
<gene>
    <name evidence="2" type="ORF">D7V88_37555</name>
</gene>
<comment type="caution">
    <text evidence="2">The sequence shown here is derived from an EMBL/GenBank/DDBJ whole genome shotgun (WGS) entry which is preliminary data.</text>
</comment>
<evidence type="ECO:0000256" key="1">
    <source>
        <dbReference type="SAM" id="SignalP"/>
    </source>
</evidence>
<dbReference type="RefSeq" id="WP_120545369.1">
    <property type="nucleotide sequence ID" value="NZ_RAVZ01000445.1"/>
</dbReference>
<dbReference type="Proteomes" id="UP000268094">
    <property type="component" value="Unassembled WGS sequence"/>
</dbReference>
<proteinExistence type="predicted"/>
<keyword evidence="1" id="KW-0732">Signal</keyword>